<dbReference type="Gene3D" id="1.10.10.10">
    <property type="entry name" value="Winged helix-like DNA-binding domain superfamily/Winged helix DNA-binding domain"/>
    <property type="match status" value="1"/>
</dbReference>
<keyword evidence="7" id="KW-0812">Transmembrane</keyword>
<dbReference type="PRINTS" id="PR00364">
    <property type="entry name" value="DISEASERSIST"/>
</dbReference>
<keyword evidence="13" id="KW-1185">Reference proteome</keyword>
<dbReference type="Pfam" id="PF23598">
    <property type="entry name" value="LRR_14"/>
    <property type="match status" value="1"/>
</dbReference>
<keyword evidence="7" id="KW-0472">Membrane</keyword>
<dbReference type="InterPro" id="IPR058922">
    <property type="entry name" value="WHD_DRP"/>
</dbReference>
<evidence type="ECO:0000259" key="8">
    <source>
        <dbReference type="Pfam" id="PF00931"/>
    </source>
</evidence>
<organism evidence="12 13">
    <name type="scientific">Triticum urartu</name>
    <name type="common">Red wild einkorn</name>
    <name type="synonym">Crithodium urartu</name>
    <dbReference type="NCBI Taxonomy" id="4572"/>
    <lineage>
        <taxon>Eukaryota</taxon>
        <taxon>Viridiplantae</taxon>
        <taxon>Streptophyta</taxon>
        <taxon>Embryophyta</taxon>
        <taxon>Tracheophyta</taxon>
        <taxon>Spermatophyta</taxon>
        <taxon>Magnoliopsida</taxon>
        <taxon>Liliopsida</taxon>
        <taxon>Poales</taxon>
        <taxon>Poaceae</taxon>
        <taxon>BOP clade</taxon>
        <taxon>Pooideae</taxon>
        <taxon>Triticodae</taxon>
        <taxon>Triticeae</taxon>
        <taxon>Triticinae</taxon>
        <taxon>Triticum</taxon>
    </lineage>
</organism>
<reference evidence="12" key="3">
    <citation type="submission" date="2022-06" db="UniProtKB">
        <authorList>
            <consortium name="EnsemblPlants"/>
        </authorList>
    </citation>
    <scope>IDENTIFICATION</scope>
</reference>
<dbReference type="InterPro" id="IPR038005">
    <property type="entry name" value="RX-like_CC"/>
</dbReference>
<dbReference type="InterPro" id="IPR041118">
    <property type="entry name" value="Rx_N"/>
</dbReference>
<keyword evidence="2" id="KW-0433">Leucine-rich repeat</keyword>
<feature type="domain" description="Disease resistance protein winged helix" evidence="10">
    <location>
        <begin position="436"/>
        <end position="505"/>
    </location>
</feature>
<dbReference type="AlphaFoldDB" id="A0A8R7V918"/>
<dbReference type="PANTHER" id="PTHR23155">
    <property type="entry name" value="DISEASE RESISTANCE PROTEIN RP"/>
    <property type="match status" value="1"/>
</dbReference>
<dbReference type="Gene3D" id="1.10.8.430">
    <property type="entry name" value="Helical domain of apoptotic protease-activating factors"/>
    <property type="match status" value="1"/>
</dbReference>
<evidence type="ECO:0000256" key="4">
    <source>
        <dbReference type="ARBA" id="ARBA00022741"/>
    </source>
</evidence>
<evidence type="ECO:0000256" key="6">
    <source>
        <dbReference type="ARBA" id="ARBA00023054"/>
    </source>
</evidence>
<dbReference type="InterPro" id="IPR002182">
    <property type="entry name" value="NB-ARC"/>
</dbReference>
<evidence type="ECO:0000256" key="3">
    <source>
        <dbReference type="ARBA" id="ARBA00022737"/>
    </source>
</evidence>
<reference evidence="13" key="1">
    <citation type="journal article" date="2013" name="Nature">
        <title>Draft genome of the wheat A-genome progenitor Triticum urartu.</title>
        <authorList>
            <person name="Ling H.Q."/>
            <person name="Zhao S."/>
            <person name="Liu D."/>
            <person name="Wang J."/>
            <person name="Sun H."/>
            <person name="Zhang C."/>
            <person name="Fan H."/>
            <person name="Li D."/>
            <person name="Dong L."/>
            <person name="Tao Y."/>
            <person name="Gao C."/>
            <person name="Wu H."/>
            <person name="Li Y."/>
            <person name="Cui Y."/>
            <person name="Guo X."/>
            <person name="Zheng S."/>
            <person name="Wang B."/>
            <person name="Yu K."/>
            <person name="Liang Q."/>
            <person name="Yang W."/>
            <person name="Lou X."/>
            <person name="Chen J."/>
            <person name="Feng M."/>
            <person name="Jian J."/>
            <person name="Zhang X."/>
            <person name="Luo G."/>
            <person name="Jiang Y."/>
            <person name="Liu J."/>
            <person name="Wang Z."/>
            <person name="Sha Y."/>
            <person name="Zhang B."/>
            <person name="Wu H."/>
            <person name="Tang D."/>
            <person name="Shen Q."/>
            <person name="Xue P."/>
            <person name="Zou S."/>
            <person name="Wang X."/>
            <person name="Liu X."/>
            <person name="Wang F."/>
            <person name="Yang Y."/>
            <person name="An X."/>
            <person name="Dong Z."/>
            <person name="Zhang K."/>
            <person name="Zhang X."/>
            <person name="Luo M.C."/>
            <person name="Dvorak J."/>
            <person name="Tong Y."/>
            <person name="Wang J."/>
            <person name="Yang H."/>
            <person name="Li Z."/>
            <person name="Wang D."/>
            <person name="Zhang A."/>
            <person name="Wang J."/>
        </authorList>
    </citation>
    <scope>NUCLEOTIDE SEQUENCE</scope>
    <source>
        <strain evidence="13">cv. G1812</strain>
    </source>
</reference>
<protein>
    <submittedName>
        <fullName evidence="12">Uncharacterized protein</fullName>
    </submittedName>
</protein>
<evidence type="ECO:0000259" key="11">
    <source>
        <dbReference type="Pfam" id="PF23598"/>
    </source>
</evidence>
<evidence type="ECO:0000256" key="2">
    <source>
        <dbReference type="ARBA" id="ARBA00022614"/>
    </source>
</evidence>
<keyword evidence="5" id="KW-0611">Plant defense</keyword>
<dbReference type="GO" id="GO:0043531">
    <property type="term" value="F:ADP binding"/>
    <property type="evidence" value="ECO:0007669"/>
    <property type="project" value="InterPro"/>
</dbReference>
<dbReference type="InterPro" id="IPR044974">
    <property type="entry name" value="Disease_R_plants"/>
</dbReference>
<evidence type="ECO:0000259" key="10">
    <source>
        <dbReference type="Pfam" id="PF23559"/>
    </source>
</evidence>
<sequence length="911" mass="103832">MAESAIGSVLGNVSTLAVQETTFLCGVNLEVGFLKDELRRLKSYLKSADAKRRSGDELVATWVSQIRDAAYEAENAIEAADYMEKRNRLKKDFMGAILRYARLPSDLIALHTIGAEIQRVKRKISEIFDSANRLKINLDTSDVEKVHIEDEYPQDYGTMHQNFEDIDLVGFGDEYKEIVGKLVDKKENITLSVVSIVAMGGAGKTTLARKVYTSSCVKQHFEAASWVTVSQKFKGIDLLKDIMKQIMGARDESIAQMNEYEVGKEIHDFLLQKRYLVVLDDVWETDTWDQINKRVKAFPDATNGSRVLLTTRKEDVANHVQMPTYVHHLKKLDEEKSWELFSCKALPSYKRSVIRDVDEFEKLGRKLAKKCDGLPLALAILGGHLSKNLNAQIWSDILSDWPSTKNGQMMRFILARSYKDLPNCYLRACFLYLAAFPEDYIIYVSCLIELWIAESLVPHTPKHILEETARNYVTELAQRSLVQVLDRSKAHGWVERIRIHDILHDWCTEEARQDGFLNAIDKTAGQAGASSSSDNLISYRFSFQTLSDQLLPVAPNVRSLLGFELESVSLPKLRFLRVLCIENSTLKDFSSVIGGCIHLRLLRLRYCEGVALPSSIGKLLYLQTMELWNRPLHPQVPNSLCDIPTLRHVYLRNGFSPPPPARSVRLQPKELQSFVLHLHPVGTDFRCHDMMIFLGQLNQLKTFSLSMLPYMPAEVLNIFANMPHLVDISLNQFDVLDKMPAEFPQSVRRLVLDADVIKQDPMPILEKLPCLVVLHLNGYRGQTMCCSSQGFPRLQELELDCFSTKVWRMEEGTMPKLSHLALMWCIKMSKLPDGLLHLPSLSYLKLGFMDQISEDDSTLKELRRKGCEVRTYIRSLSLIKLPLGRSCSPSIFFVIYIYACLFVHTLISFKY</sequence>
<dbReference type="Pfam" id="PF23559">
    <property type="entry name" value="WHD_DRP"/>
    <property type="match status" value="1"/>
</dbReference>
<keyword evidence="7" id="KW-1133">Transmembrane helix</keyword>
<name>A0A8R7V918_TRIUA</name>
<dbReference type="Proteomes" id="UP000015106">
    <property type="component" value="Chromosome 7"/>
</dbReference>
<keyword evidence="6" id="KW-0175">Coiled coil</keyword>
<dbReference type="SUPFAM" id="SSF52058">
    <property type="entry name" value="L domain-like"/>
    <property type="match status" value="1"/>
</dbReference>
<comment type="similarity">
    <text evidence="1">Belongs to the disease resistance NB-LRR family.</text>
</comment>
<dbReference type="EnsemblPlants" id="TuG1812G0700005999.01.T01">
    <property type="protein sequence ID" value="TuG1812G0700005999.01.T01"/>
    <property type="gene ID" value="TuG1812G0700005999.01"/>
</dbReference>
<reference evidence="12" key="2">
    <citation type="submission" date="2018-03" db="EMBL/GenBank/DDBJ databases">
        <title>The Triticum urartu genome reveals the dynamic nature of wheat genome evolution.</title>
        <authorList>
            <person name="Ling H."/>
            <person name="Ma B."/>
            <person name="Shi X."/>
            <person name="Liu H."/>
            <person name="Dong L."/>
            <person name="Sun H."/>
            <person name="Cao Y."/>
            <person name="Gao Q."/>
            <person name="Zheng S."/>
            <person name="Li Y."/>
            <person name="Yu Y."/>
            <person name="Du H."/>
            <person name="Qi M."/>
            <person name="Li Y."/>
            <person name="Yu H."/>
            <person name="Cui Y."/>
            <person name="Wang N."/>
            <person name="Chen C."/>
            <person name="Wu H."/>
            <person name="Zhao Y."/>
            <person name="Zhang J."/>
            <person name="Li Y."/>
            <person name="Zhou W."/>
            <person name="Zhang B."/>
            <person name="Hu W."/>
            <person name="Eijk M."/>
            <person name="Tang J."/>
            <person name="Witsenboer H."/>
            <person name="Zhao S."/>
            <person name="Li Z."/>
            <person name="Zhang A."/>
            <person name="Wang D."/>
            <person name="Liang C."/>
        </authorList>
    </citation>
    <scope>NUCLEOTIDE SEQUENCE [LARGE SCALE GENOMIC DNA]</scope>
    <source>
        <strain evidence="12">cv. G1812</strain>
    </source>
</reference>
<accession>A0A8R7V918</accession>
<dbReference type="Gramene" id="TuG1812G0700005999.01.T01">
    <property type="protein sequence ID" value="TuG1812G0700005999.01.T01"/>
    <property type="gene ID" value="TuG1812G0700005999.01"/>
</dbReference>
<dbReference type="GO" id="GO:0009626">
    <property type="term" value="P:plant-type hypersensitive response"/>
    <property type="evidence" value="ECO:0007669"/>
    <property type="project" value="UniProtKB-ARBA"/>
</dbReference>
<dbReference type="SUPFAM" id="SSF52540">
    <property type="entry name" value="P-loop containing nucleoside triphosphate hydrolases"/>
    <property type="match status" value="1"/>
</dbReference>
<evidence type="ECO:0000256" key="5">
    <source>
        <dbReference type="ARBA" id="ARBA00022821"/>
    </source>
</evidence>
<keyword evidence="3" id="KW-0677">Repeat</keyword>
<feature type="transmembrane region" description="Helical" evidence="7">
    <location>
        <begin position="890"/>
        <end position="909"/>
    </location>
</feature>
<evidence type="ECO:0000259" key="9">
    <source>
        <dbReference type="Pfam" id="PF18052"/>
    </source>
</evidence>
<dbReference type="InterPro" id="IPR042197">
    <property type="entry name" value="Apaf_helical"/>
</dbReference>
<evidence type="ECO:0000256" key="7">
    <source>
        <dbReference type="SAM" id="Phobius"/>
    </source>
</evidence>
<dbReference type="Gene3D" id="3.80.10.10">
    <property type="entry name" value="Ribonuclease Inhibitor"/>
    <property type="match status" value="2"/>
</dbReference>
<dbReference type="InterPro" id="IPR027417">
    <property type="entry name" value="P-loop_NTPase"/>
</dbReference>
<feature type="domain" description="Disease resistance N-terminal" evidence="9">
    <location>
        <begin position="5"/>
        <end position="91"/>
    </location>
</feature>
<dbReference type="InterPro" id="IPR055414">
    <property type="entry name" value="LRR_R13L4/SHOC2-like"/>
</dbReference>
<dbReference type="GO" id="GO:0002758">
    <property type="term" value="P:innate immune response-activating signaling pathway"/>
    <property type="evidence" value="ECO:0007669"/>
    <property type="project" value="UniProtKB-ARBA"/>
</dbReference>
<dbReference type="FunFam" id="3.40.50.300:FF:001091">
    <property type="entry name" value="Probable disease resistance protein At1g61300"/>
    <property type="match status" value="1"/>
</dbReference>
<dbReference type="FunFam" id="1.10.10.10:FF:000322">
    <property type="entry name" value="Probable disease resistance protein At1g63360"/>
    <property type="match status" value="1"/>
</dbReference>
<dbReference type="Pfam" id="PF18052">
    <property type="entry name" value="Rx_N"/>
    <property type="match status" value="1"/>
</dbReference>
<feature type="domain" description="NB-ARC" evidence="8">
    <location>
        <begin position="175"/>
        <end position="347"/>
    </location>
</feature>
<dbReference type="Pfam" id="PF00931">
    <property type="entry name" value="NB-ARC"/>
    <property type="match status" value="1"/>
</dbReference>
<dbReference type="InterPro" id="IPR036388">
    <property type="entry name" value="WH-like_DNA-bd_sf"/>
</dbReference>
<dbReference type="GO" id="GO:0042742">
    <property type="term" value="P:defense response to bacterium"/>
    <property type="evidence" value="ECO:0007669"/>
    <property type="project" value="UniProtKB-ARBA"/>
</dbReference>
<keyword evidence="4" id="KW-0547">Nucleotide-binding</keyword>
<evidence type="ECO:0000313" key="13">
    <source>
        <dbReference type="Proteomes" id="UP000015106"/>
    </source>
</evidence>
<proteinExistence type="inferred from homology"/>
<dbReference type="PANTHER" id="PTHR23155:SF968">
    <property type="entry name" value="NB-ARC DOMAIN CONTAINING PROTEIN, EXPRESSED"/>
    <property type="match status" value="1"/>
</dbReference>
<dbReference type="Gene3D" id="3.40.50.300">
    <property type="entry name" value="P-loop containing nucleotide triphosphate hydrolases"/>
    <property type="match status" value="1"/>
</dbReference>
<evidence type="ECO:0000256" key="1">
    <source>
        <dbReference type="ARBA" id="ARBA00008894"/>
    </source>
</evidence>
<dbReference type="CDD" id="cd14798">
    <property type="entry name" value="RX-CC_like"/>
    <property type="match status" value="1"/>
</dbReference>
<feature type="domain" description="Disease resistance R13L4/SHOC-2-like LRR" evidence="11">
    <location>
        <begin position="557"/>
        <end position="707"/>
    </location>
</feature>
<dbReference type="Gene3D" id="1.20.5.4130">
    <property type="match status" value="1"/>
</dbReference>
<dbReference type="InterPro" id="IPR032675">
    <property type="entry name" value="LRR_dom_sf"/>
</dbReference>
<evidence type="ECO:0000313" key="12">
    <source>
        <dbReference type="EnsemblPlants" id="TuG1812G0700005999.01.T01"/>
    </source>
</evidence>